<dbReference type="Pfam" id="PF03455">
    <property type="entry name" value="dDENN"/>
    <property type="match status" value="1"/>
</dbReference>
<dbReference type="Ensembl" id="ENSLCAT00010037552.1">
    <property type="protein sequence ID" value="ENSLCAP00010036690.1"/>
    <property type="gene ID" value="ENSLCAG00010017140.1"/>
</dbReference>
<keyword evidence="8" id="KW-1185">Reference proteome</keyword>
<dbReference type="InterPro" id="IPR005112">
    <property type="entry name" value="dDENN_dom"/>
</dbReference>
<feature type="compositionally biased region" description="Polar residues" evidence="4">
    <location>
        <begin position="964"/>
        <end position="980"/>
    </location>
</feature>
<protein>
    <submittedName>
        <fullName evidence="7">DENN domain containing 4C</fullName>
    </submittedName>
</protein>
<feature type="region of interest" description="Disordered" evidence="4">
    <location>
        <begin position="1030"/>
        <end position="1128"/>
    </location>
</feature>
<feature type="domain" description="MABP" evidence="6">
    <location>
        <begin position="38"/>
        <end position="197"/>
    </location>
</feature>
<dbReference type="Gene3D" id="3.40.50.11500">
    <property type="match status" value="1"/>
</dbReference>
<dbReference type="PROSITE" id="PS51498">
    <property type="entry name" value="MABP"/>
    <property type="match status" value="1"/>
</dbReference>
<evidence type="ECO:0000256" key="3">
    <source>
        <dbReference type="PROSITE-ProRule" id="PRU00708"/>
    </source>
</evidence>
<dbReference type="Pfam" id="PF10240">
    <property type="entry name" value="DUF2464"/>
    <property type="match status" value="1"/>
</dbReference>
<dbReference type="Gene3D" id="2.100.10.50">
    <property type="match status" value="1"/>
</dbReference>
<evidence type="ECO:0000256" key="4">
    <source>
        <dbReference type="SAM" id="MobiDB-lite"/>
    </source>
</evidence>
<accession>A0A4W6EHN7</accession>
<evidence type="ECO:0000313" key="7">
    <source>
        <dbReference type="Ensembl" id="ENSLCAP00010036690.1"/>
    </source>
</evidence>
<dbReference type="Pfam" id="PF03456">
    <property type="entry name" value="uDENN"/>
    <property type="match status" value="1"/>
</dbReference>
<dbReference type="GO" id="GO:0032483">
    <property type="term" value="P:regulation of Rab protein signal transduction"/>
    <property type="evidence" value="ECO:0007669"/>
    <property type="project" value="TreeGrafter"/>
</dbReference>
<evidence type="ECO:0000256" key="1">
    <source>
        <dbReference type="ARBA" id="ARBA00022553"/>
    </source>
</evidence>
<dbReference type="InterPro" id="IPR002885">
    <property type="entry name" value="PPR_rpt"/>
</dbReference>
<dbReference type="PANTHER" id="PTHR12296">
    <property type="entry name" value="DENN DOMAIN-CONTAINING PROTEIN 4"/>
    <property type="match status" value="1"/>
</dbReference>
<dbReference type="Proteomes" id="UP000314980">
    <property type="component" value="Unassembled WGS sequence"/>
</dbReference>
<dbReference type="FunFam" id="3.40.50.11500:FF:000003">
    <property type="entry name" value="DENN domain containing 4C"/>
    <property type="match status" value="1"/>
</dbReference>
<dbReference type="SMART" id="SM00799">
    <property type="entry name" value="DENN"/>
    <property type="match status" value="1"/>
</dbReference>
<sequence length="1748" mass="194949">MIEDKGHRVTDYFVVAGLTDKSTPLEQDLSETKSSGPKAPITDLAVINRSAGETVPEGFTCIDSTYSGQPANLNHGSLKSPELFLCYRRGRGKPPLIDIGVLYEGKERLIQGCEVIQATPYGRCANVNNSSATSQRIFITFRRAPPVQPQNSLAVTDICVIVTSKGETPPHTFCKVDKNLNCGMWGSSVFLCYKKSVSASNSISYKAGLIFRYPEEDYESFPLSESVPLFCLPMGAKIECWAPNTRDPLPVFSTFVLTISSGEKVYGSAIQFYEPYSVDQLSEKQKIQLGLLTTVEKKMIPNRPVNTNKCICLLSRWPFFESFRKFLMFLYKLSVSGPHPLPIEKHISHFMHNVSFPSPQRPRILVQLSAHDTLILSQPVCTPLPLSGADYGTLLMNLGSENCATLLHFVLLESKILLHSLRPAVLTGVAEAVVAMIFPFQWQCPYIPLCPLSLAGVLNAPCPFIVGVDSRYFDLYDPPPDVVCVDLDTNTIYLSDEKRHSNWKNLPKKPCKSLINSLSNLHHQLATGTNMDMTPIEADFTWHKKKTALEMEIQEAFLRFMASILKGYRSYLKPITQAPSEKATAADSLYDLQGFLKSRDRAHQKFYSQLTKTQIFIRFIEECTFVSDKDTGLAFFDDCVEKVNTKPQAPVRLLELDESQKSEHTVFVMPPEPPADDGPDPAVRYTYKGFPGLLIDLFDRPRVLRPVCTHSHTYKMAKRFYSNPPLWARCLFSHCYSLWFICLPAAVRLAKSKSRAMQQAYNVLLKMRTTEVEVLDEVCYRVVMQLCGVWGLPVMAVRVLVEMKKAGVHPNAITYGYYNKAVLESPWPSRNRSGQFMWTKLRNVLRGVAQFKHALNRTASKKGPTLSATGGKAVYSMTGLHHGIMRGQYEICHAQRNGKRSYFHSHVLYVYEYPISFLHINVDVLTMYNQEMTLLAQWTLFRRHSKNDNVSLPDDDAPLASGEVVNQPQQQRQKSFTERSCSFSAETRAGMLLEKGVDHMASQMGADARILTAALSPPPSSVSRTLFKDLEEEPEDDRGLILGKVPVEEEPEAPEKGKGDDKDAEGAEVKDEKEERKQDEAQEDESGVRGATLERADVEVGADPLSRLVSESEESASVTSQEPPRPMPAVVSRNLAEEIEMYMSLRSPLGIKSSSMELQQSQGDSTDAPQPKQTMERRSSLPVPPIKTPSGSPGDTAKRSPSTVTRSKTFAAKTKTPAGNTASPGVRSSSLTALVKSSQGGSLGSVINTISGIKMDTLLSGPKIDVLKSSMKQAANVASKVWGAVASAYSYSDDEVNVLKGSFQIFQTFCGFLFECLVFLELIASSLWCKYAREVEAMGYQSLTVSLSVDPTPGRAGRGPDSEQGSSHHASSSSIYQNCALEVLMSSCSQCRSCEALVYDEEIMAGWTADDSNLNTNCPFCRTAFLPLLHIEFHDLQPVQSDPLGLLEHHAAGKQQRCSGTSLTRSNSVGGPLQSLDYSQRPGHGVSTTSLPCSLQEVSDGMGTKRPNPKPVSVPYLSPLVLRKELETLLENEGDQVIYTHKFLSQHPIIFWNLVWYFRRLDLHTHLPGLILTSEHCNNGVQLPLTSLSQDSKQVYIQLLWDNINLHQEPGDPLYLLWRTLCEYTKKDTNHGLGTLAPTDHQEIRTLLNTIVRNIQTNDVYGPINLLIREIKRRPEGVKRQRSIYREILFLSLVALGRENIDVEAFDREYRLAYDELSAEQLKSLHRIDRPPSPSVQWCLKCFGAPFI</sequence>
<feature type="compositionally biased region" description="Polar residues" evidence="4">
    <location>
        <begin position="1217"/>
        <end position="1227"/>
    </location>
</feature>
<evidence type="ECO:0000313" key="8">
    <source>
        <dbReference type="Proteomes" id="UP000314980"/>
    </source>
</evidence>
<evidence type="ECO:0000259" key="6">
    <source>
        <dbReference type="PROSITE" id="PS51498"/>
    </source>
</evidence>
<dbReference type="GeneTree" id="ENSGT00940000158215"/>
<feature type="repeat" description="PPR" evidence="3">
    <location>
        <begin position="776"/>
        <end position="810"/>
    </location>
</feature>
<dbReference type="PROSITE" id="PS50211">
    <property type="entry name" value="DENN"/>
    <property type="match status" value="1"/>
</dbReference>
<name>A0A4W6EHN7_LATCA</name>
<feature type="compositionally biased region" description="Polar residues" evidence="4">
    <location>
        <begin position="1189"/>
        <end position="1208"/>
    </location>
</feature>
<dbReference type="PROSITE" id="PS51375">
    <property type="entry name" value="PPR"/>
    <property type="match status" value="1"/>
</dbReference>
<dbReference type="SMART" id="SM00800">
    <property type="entry name" value="uDENN"/>
    <property type="match status" value="1"/>
</dbReference>
<dbReference type="FunFam" id="1.25.40.10:FF:000042">
    <property type="entry name" value="C-myc promoter-binding protein isoform X1"/>
    <property type="match status" value="1"/>
</dbReference>
<dbReference type="InterPro" id="IPR005113">
    <property type="entry name" value="uDENN_dom"/>
</dbReference>
<dbReference type="GO" id="GO:0000813">
    <property type="term" value="C:ESCRT I complex"/>
    <property type="evidence" value="ECO:0007669"/>
    <property type="project" value="InterPro"/>
</dbReference>
<dbReference type="PANTHER" id="PTHR12296:SF17">
    <property type="entry name" value="DENN DOMAIN-CONTAINING PROTEIN 4C"/>
    <property type="match status" value="1"/>
</dbReference>
<dbReference type="Gene3D" id="1.25.40.10">
    <property type="entry name" value="Tetratricopeptide repeat domain"/>
    <property type="match status" value="1"/>
</dbReference>
<evidence type="ECO:0000256" key="2">
    <source>
        <dbReference type="ARBA" id="ARBA00022658"/>
    </source>
</evidence>
<feature type="domain" description="UDENN" evidence="5">
    <location>
        <begin position="189"/>
        <end position="632"/>
    </location>
</feature>
<feature type="compositionally biased region" description="Basic and acidic residues" evidence="4">
    <location>
        <begin position="1053"/>
        <end position="1080"/>
    </location>
</feature>
<dbReference type="SMART" id="SM00801">
    <property type="entry name" value="dDENN"/>
    <property type="match status" value="1"/>
</dbReference>
<reference evidence="8" key="1">
    <citation type="submission" date="2015-09" db="EMBL/GenBank/DDBJ databases">
        <authorList>
            <person name="Sai Rama Sridatta P."/>
        </authorList>
    </citation>
    <scope>NUCLEOTIDE SEQUENCE [LARGE SCALE GENOMIC DNA]</scope>
</reference>
<dbReference type="FunFam" id="2.100.10.50:FF:000001">
    <property type="entry name" value="DENN domain containing 4C"/>
    <property type="match status" value="1"/>
</dbReference>
<dbReference type="Pfam" id="PF02141">
    <property type="entry name" value="DENN"/>
    <property type="match status" value="1"/>
</dbReference>
<feature type="region of interest" description="Disordered" evidence="4">
    <location>
        <begin position="949"/>
        <end position="980"/>
    </location>
</feature>
<reference evidence="7" key="2">
    <citation type="submission" date="2025-08" db="UniProtKB">
        <authorList>
            <consortium name="Ensembl"/>
        </authorList>
    </citation>
    <scope>IDENTIFICATION</scope>
</reference>
<dbReference type="InterPro" id="IPR043153">
    <property type="entry name" value="DENN_C"/>
</dbReference>
<dbReference type="InterPro" id="IPR037516">
    <property type="entry name" value="Tripartite_DENN"/>
</dbReference>
<dbReference type="GO" id="GO:0005085">
    <property type="term" value="F:guanyl-nucleotide exchange factor activity"/>
    <property type="evidence" value="ECO:0007669"/>
    <property type="project" value="UniProtKB-KW"/>
</dbReference>
<proteinExistence type="predicted"/>
<keyword evidence="2" id="KW-0344">Guanine-nucleotide releasing factor</keyword>
<keyword evidence="1" id="KW-0597">Phosphoprotein</keyword>
<dbReference type="InterPro" id="IPR011990">
    <property type="entry name" value="TPR-like_helical_dom_sf"/>
</dbReference>
<organism evidence="7 8">
    <name type="scientific">Lates calcarifer</name>
    <name type="common">Barramundi</name>
    <name type="synonym">Holocentrus calcarifer</name>
    <dbReference type="NCBI Taxonomy" id="8187"/>
    <lineage>
        <taxon>Eukaryota</taxon>
        <taxon>Metazoa</taxon>
        <taxon>Chordata</taxon>
        <taxon>Craniata</taxon>
        <taxon>Vertebrata</taxon>
        <taxon>Euteleostomi</taxon>
        <taxon>Actinopterygii</taxon>
        <taxon>Neopterygii</taxon>
        <taxon>Teleostei</taxon>
        <taxon>Neoteleostei</taxon>
        <taxon>Acanthomorphata</taxon>
        <taxon>Carangaria</taxon>
        <taxon>Carangaria incertae sedis</taxon>
        <taxon>Centropomidae</taxon>
        <taxon>Lates</taxon>
    </lineage>
</organism>
<gene>
    <name evidence="7" type="primary">DENND4C</name>
    <name evidence="7" type="synonym">dennd4c</name>
</gene>
<feature type="region of interest" description="Disordered" evidence="4">
    <location>
        <begin position="1154"/>
        <end position="1227"/>
    </location>
</feature>
<dbReference type="GO" id="GO:0005829">
    <property type="term" value="C:cytosol"/>
    <property type="evidence" value="ECO:0007669"/>
    <property type="project" value="UniProtKB-ARBA"/>
</dbReference>
<dbReference type="InterPro" id="IPR018798">
    <property type="entry name" value="MVB12A/B"/>
</dbReference>
<dbReference type="InterPro" id="IPR023341">
    <property type="entry name" value="MABP"/>
</dbReference>
<dbReference type="InterPro" id="IPR001194">
    <property type="entry name" value="cDENN_dom"/>
</dbReference>
<reference evidence="7" key="3">
    <citation type="submission" date="2025-09" db="UniProtKB">
        <authorList>
            <consortium name="Ensembl"/>
        </authorList>
    </citation>
    <scope>IDENTIFICATION</scope>
</reference>
<evidence type="ECO:0000259" key="5">
    <source>
        <dbReference type="PROSITE" id="PS50211"/>
    </source>
</evidence>
<dbReference type="InterPro" id="IPR051696">
    <property type="entry name" value="DENN_Domain_GEFs"/>
</dbReference>
<feature type="compositionally biased region" description="Polar residues" evidence="4">
    <location>
        <begin position="1154"/>
        <end position="1173"/>
    </location>
</feature>
<feature type="region of interest" description="Disordered" evidence="4">
    <location>
        <begin position="1351"/>
        <end position="1370"/>
    </location>
</feature>